<name>A0ABM0LW27_SACKO</name>
<keyword evidence="1" id="KW-0175">Coiled coil</keyword>
<evidence type="ECO:0000313" key="4">
    <source>
        <dbReference type="RefSeq" id="XP_006811968.1"/>
    </source>
</evidence>
<sequence length="728" mass="82926">MAEFKDNDNIDLTSNNAKSPDYSDNDFSIITDPDTRKPSSGFPVFVVDSPTLQNQNSESLQTAYCCLRDANTVIQKKLVDAENKIKTLSKHLAESKKSRQSLIQEVSIMTTQQNQEVNALKNEISRIAEQMKSALKHGLNQETYDRIVNQLEELSSNGTVVSQNKTDIVDSGFDTPVLLPKVAEKEKHTSQGETEQELKAKIRNYESDLLLRKQESDIVHQQLNSLQNELPRLRKRIDALRGELKTEKESHAQQKDGDAKKIAQMEIQIKELEDINKQLTMRVKNLTTQLNELDEMIVKEQREKDDYKKRYLKLGFEMEDKEEEYKWKIKTLEKELAANRKTSLTNVSGSDFKKKYEKLAFEFHDMEEEYKWRVTKLETELANIKSVDDRPSIEPVVRSKLGDRNVDGDSCVDNEVMQDVLEITTEMSKAKQQLDEQVQILRTLMKQVGQSTTFPKPLQDDRPLSMPMQEVDQHGGPTVYPPDPVSLNLQKNDEQKTEITVDKLVMEAAVKPLSDLNIKYPPSGNTDQQHSQLTRFDENEQDIYGEGRGYNKEGGVPQYIPDEYAFQPRPSQLVPRQFDYDCSMNEISDTVEFSVLSKPPSDGIGVDSELSQTGLYQTDENDEKLHNIGFDPANPVENIPANLFADIDDNSLATLRYAGGNDISPPNQNELWRNETQPNITESGGNAPRECPVCYALFPHTVSMNDFSHHVNDHFEDETFAIVNPPVL</sequence>
<evidence type="ECO:0000313" key="3">
    <source>
        <dbReference type="Proteomes" id="UP000694865"/>
    </source>
</evidence>
<protein>
    <submittedName>
        <fullName evidence="4">Early endosome antigen 1-like</fullName>
    </submittedName>
</protein>
<proteinExistence type="predicted"/>
<evidence type="ECO:0000256" key="2">
    <source>
        <dbReference type="SAM" id="MobiDB-lite"/>
    </source>
</evidence>
<evidence type="ECO:0000256" key="1">
    <source>
        <dbReference type="SAM" id="Coils"/>
    </source>
</evidence>
<dbReference type="RefSeq" id="XP_006811968.1">
    <property type="nucleotide sequence ID" value="XM_006811905.1"/>
</dbReference>
<organism evidence="3 4">
    <name type="scientific">Saccoglossus kowalevskii</name>
    <name type="common">Acorn worm</name>
    <dbReference type="NCBI Taxonomy" id="10224"/>
    <lineage>
        <taxon>Eukaryota</taxon>
        <taxon>Metazoa</taxon>
        <taxon>Hemichordata</taxon>
        <taxon>Enteropneusta</taxon>
        <taxon>Harrimaniidae</taxon>
        <taxon>Saccoglossus</taxon>
    </lineage>
</organism>
<reference evidence="4" key="1">
    <citation type="submission" date="2025-08" db="UniProtKB">
        <authorList>
            <consortium name="RefSeq"/>
        </authorList>
    </citation>
    <scope>IDENTIFICATION</scope>
    <source>
        <tissue evidence="4">Testes</tissue>
    </source>
</reference>
<feature type="coiled-coil region" evidence="1">
    <location>
        <begin position="223"/>
        <end position="310"/>
    </location>
</feature>
<dbReference type="GeneID" id="102804567"/>
<feature type="coiled-coil region" evidence="1">
    <location>
        <begin position="78"/>
        <end position="137"/>
    </location>
</feature>
<accession>A0ABM0LW27</accession>
<keyword evidence="3" id="KW-1185">Reference proteome</keyword>
<feature type="region of interest" description="Disordered" evidence="2">
    <location>
        <begin position="1"/>
        <end position="36"/>
    </location>
</feature>
<gene>
    <name evidence="4" type="primary">LOC102804567</name>
</gene>
<dbReference type="Proteomes" id="UP000694865">
    <property type="component" value="Unplaced"/>
</dbReference>